<reference evidence="2 4" key="1">
    <citation type="submission" date="2020-08" db="EMBL/GenBank/DDBJ databases">
        <authorList>
            <person name="Liu C."/>
            <person name="Sun Q."/>
        </authorList>
    </citation>
    <scope>NUCLEOTIDE SEQUENCE [LARGE SCALE GENOMIC DNA]</scope>
    <source>
        <strain evidence="2 4">NSJ-22</strain>
    </source>
</reference>
<dbReference type="Proteomes" id="UP000603474">
    <property type="component" value="Unassembled WGS sequence"/>
</dbReference>
<comment type="caution">
    <text evidence="2">The sequence shown here is derived from an EMBL/GenBank/DDBJ whole genome shotgun (WGS) entry which is preliminary data.</text>
</comment>
<keyword evidence="4" id="KW-1185">Reference proteome</keyword>
<dbReference type="EMBL" id="JACRWG010000007">
    <property type="protein sequence ID" value="MBC6009305.1"/>
    <property type="molecule type" value="Genomic_DNA"/>
</dbReference>
<evidence type="ECO:0000313" key="3">
    <source>
        <dbReference type="EMBL" id="MBC6009305.1"/>
    </source>
</evidence>
<evidence type="ECO:0000256" key="1">
    <source>
        <dbReference type="SAM" id="MobiDB-lite"/>
    </source>
</evidence>
<feature type="region of interest" description="Disordered" evidence="1">
    <location>
        <begin position="82"/>
        <end position="101"/>
    </location>
</feature>
<protein>
    <recommendedName>
        <fullName evidence="5">Transposase</fullName>
    </recommendedName>
</protein>
<dbReference type="RefSeq" id="WP_187011803.1">
    <property type="nucleotide sequence ID" value="NZ_JACRWG010000006.1"/>
</dbReference>
<dbReference type="EMBL" id="JACRWG010000006">
    <property type="protein sequence ID" value="MBC6009257.1"/>
    <property type="molecule type" value="Genomic_DNA"/>
</dbReference>
<gene>
    <name evidence="2" type="ORF">H8909_03195</name>
    <name evidence="3" type="ORF">H8909_03440</name>
</gene>
<sequence length="123" mass="14172">MEKINRTLAVLSTRTIDSGHCIRFQSKFYFPVTENGDRRFFAGKTNCMVIETFDGQLLANIADNLYLMEEVAEHELVSKEFDTPQEAPKKEKKKYIPPMDHPWKKASFANYAAKQKHRCGANV</sequence>
<accession>A0ABR7K982</accession>
<evidence type="ECO:0008006" key="5">
    <source>
        <dbReference type="Google" id="ProtNLM"/>
    </source>
</evidence>
<proteinExistence type="predicted"/>
<name>A0ABR7K982_9FIRM</name>
<evidence type="ECO:0000313" key="2">
    <source>
        <dbReference type="EMBL" id="MBC6009257.1"/>
    </source>
</evidence>
<evidence type="ECO:0000313" key="4">
    <source>
        <dbReference type="Proteomes" id="UP000603474"/>
    </source>
</evidence>
<organism evidence="2 4">
    <name type="scientific">Catenibacterium faecis</name>
    <dbReference type="NCBI Taxonomy" id="2764323"/>
    <lineage>
        <taxon>Bacteria</taxon>
        <taxon>Bacillati</taxon>
        <taxon>Bacillota</taxon>
        <taxon>Erysipelotrichia</taxon>
        <taxon>Erysipelotrichales</taxon>
        <taxon>Coprobacillaceae</taxon>
        <taxon>Catenibacterium</taxon>
    </lineage>
</organism>